<organism evidence="2 3">
    <name type="scientific">Pelagibius litoralis</name>
    <dbReference type="NCBI Taxonomy" id="374515"/>
    <lineage>
        <taxon>Bacteria</taxon>
        <taxon>Pseudomonadati</taxon>
        <taxon>Pseudomonadota</taxon>
        <taxon>Alphaproteobacteria</taxon>
        <taxon>Rhodospirillales</taxon>
        <taxon>Rhodovibrionaceae</taxon>
        <taxon>Pelagibius</taxon>
    </lineage>
</organism>
<dbReference type="SMART" id="SM01022">
    <property type="entry name" value="ASCH"/>
    <property type="match status" value="1"/>
</dbReference>
<evidence type="ECO:0000259" key="1">
    <source>
        <dbReference type="SMART" id="SM01022"/>
    </source>
</evidence>
<feature type="domain" description="ASCH" evidence="1">
    <location>
        <begin position="12"/>
        <end position="106"/>
    </location>
</feature>
<reference evidence="2" key="1">
    <citation type="submission" date="2020-03" db="EMBL/GenBank/DDBJ databases">
        <title>Genome of Pelagibius litoralis DSM 21314T.</title>
        <authorList>
            <person name="Wang G."/>
        </authorList>
    </citation>
    <scope>NUCLEOTIDE SEQUENCE</scope>
    <source>
        <strain evidence="2">DSM 21314</strain>
    </source>
</reference>
<dbReference type="Pfam" id="PF04266">
    <property type="entry name" value="ASCH"/>
    <property type="match status" value="1"/>
</dbReference>
<dbReference type="Proteomes" id="UP000761264">
    <property type="component" value="Unassembled WGS sequence"/>
</dbReference>
<accession>A0A967KHE8</accession>
<dbReference type="RefSeq" id="WP_167228573.1">
    <property type="nucleotide sequence ID" value="NZ_JAAQPH010000019.1"/>
</dbReference>
<dbReference type="EMBL" id="JAAQPH010000019">
    <property type="protein sequence ID" value="NIA71206.1"/>
    <property type="molecule type" value="Genomic_DNA"/>
</dbReference>
<sequence length="148" mass="16314">MSYQPPEAEALISIRPEYVEAIIEGRKTVEFRRRNLKLAPNSRLWIYSTLPTAAVTAVAVVTGVDSGAVNAIWRRHGKRGSIGKADFNRYFLGVDRAFAIEIKCVSVLSNGIDLSSLRTVVDGFQPPQTYVRVPQGHPFLPLFEGAVA</sequence>
<dbReference type="Gene3D" id="2.30.130.30">
    <property type="entry name" value="Hypothetical protein"/>
    <property type="match status" value="1"/>
</dbReference>
<dbReference type="InterPro" id="IPR007374">
    <property type="entry name" value="ASCH_domain"/>
</dbReference>
<dbReference type="InterPro" id="IPR015947">
    <property type="entry name" value="PUA-like_sf"/>
</dbReference>
<gene>
    <name evidence="2" type="ORF">HBA54_21635</name>
</gene>
<keyword evidence="3" id="KW-1185">Reference proteome</keyword>
<dbReference type="AlphaFoldDB" id="A0A967KHE8"/>
<protein>
    <submittedName>
        <fullName evidence="2">ASCH domain-containing protein</fullName>
    </submittedName>
</protein>
<name>A0A967KHE8_9PROT</name>
<dbReference type="SUPFAM" id="SSF88697">
    <property type="entry name" value="PUA domain-like"/>
    <property type="match status" value="1"/>
</dbReference>
<evidence type="ECO:0000313" key="3">
    <source>
        <dbReference type="Proteomes" id="UP000761264"/>
    </source>
</evidence>
<evidence type="ECO:0000313" key="2">
    <source>
        <dbReference type="EMBL" id="NIA71206.1"/>
    </source>
</evidence>
<comment type="caution">
    <text evidence="2">The sequence shown here is derived from an EMBL/GenBank/DDBJ whole genome shotgun (WGS) entry which is preliminary data.</text>
</comment>
<proteinExistence type="predicted"/>